<reference evidence="1 2" key="1">
    <citation type="journal article" date="2017" name="Nat. Commun.">
        <title>Genome assembly with in vitro proximity ligation data and whole-genome triplication in lettuce.</title>
        <authorList>
            <person name="Reyes-Chin-Wo S."/>
            <person name="Wang Z."/>
            <person name="Yang X."/>
            <person name="Kozik A."/>
            <person name="Arikit S."/>
            <person name="Song C."/>
            <person name="Xia L."/>
            <person name="Froenicke L."/>
            <person name="Lavelle D.O."/>
            <person name="Truco M.J."/>
            <person name="Xia R."/>
            <person name="Zhu S."/>
            <person name="Xu C."/>
            <person name="Xu H."/>
            <person name="Xu X."/>
            <person name="Cox K."/>
            <person name="Korf I."/>
            <person name="Meyers B.C."/>
            <person name="Michelmore R.W."/>
        </authorList>
    </citation>
    <scope>NUCLEOTIDE SEQUENCE [LARGE SCALE GENOMIC DNA]</scope>
    <source>
        <strain evidence="2">cv. Salinas</strain>
        <tissue evidence="1">Seedlings</tissue>
    </source>
</reference>
<proteinExistence type="predicted"/>
<dbReference type="AlphaFoldDB" id="A0A9R1W189"/>
<evidence type="ECO:0000313" key="1">
    <source>
        <dbReference type="EMBL" id="KAJ0214118.1"/>
    </source>
</evidence>
<sequence>MRLWKQTTWSKPHETRQIGMILMDEEGNKIECTVEKPYVILGKALEEYTDVYIHKPTLGLYVDDALKRQQVFATLWGDYVEQVDSYVSKHRVNFVMIIQCARWKDYRGLMKKKVDRLLHVLVLQRLLSCILGVMPSFLEQLRCFKIINNGTTRLARTIRERFIKCPLNRPMFWMMWLRMNLRNMSETVAFPVEINELIGRKMAFKIIVRGFTSGRKYIRSYNISKISDDVDIIFALEQLEKANHIEQDTETESVNVVVSDFNSQDTIGCKGSASFVADNTPISTFPNTISMSQSTNHDTTSLLSPTTNVKCKLVDVYDLEDTVCESSTKSSKKSSGIKETIMSTQLLIPKVEK</sequence>
<protein>
    <submittedName>
        <fullName evidence="1">Uncharacterized protein</fullName>
    </submittedName>
</protein>
<organism evidence="1 2">
    <name type="scientific">Lactuca sativa</name>
    <name type="common">Garden lettuce</name>
    <dbReference type="NCBI Taxonomy" id="4236"/>
    <lineage>
        <taxon>Eukaryota</taxon>
        <taxon>Viridiplantae</taxon>
        <taxon>Streptophyta</taxon>
        <taxon>Embryophyta</taxon>
        <taxon>Tracheophyta</taxon>
        <taxon>Spermatophyta</taxon>
        <taxon>Magnoliopsida</taxon>
        <taxon>eudicotyledons</taxon>
        <taxon>Gunneridae</taxon>
        <taxon>Pentapetalae</taxon>
        <taxon>asterids</taxon>
        <taxon>campanulids</taxon>
        <taxon>Asterales</taxon>
        <taxon>Asteraceae</taxon>
        <taxon>Cichorioideae</taxon>
        <taxon>Cichorieae</taxon>
        <taxon>Lactucinae</taxon>
        <taxon>Lactuca</taxon>
    </lineage>
</organism>
<dbReference type="Proteomes" id="UP000235145">
    <property type="component" value="Unassembled WGS sequence"/>
</dbReference>
<evidence type="ECO:0000313" key="2">
    <source>
        <dbReference type="Proteomes" id="UP000235145"/>
    </source>
</evidence>
<keyword evidence="2" id="KW-1185">Reference proteome</keyword>
<accession>A0A9R1W189</accession>
<gene>
    <name evidence="1" type="ORF">LSAT_V11C400177890</name>
</gene>
<name>A0A9R1W189_LACSA</name>
<comment type="caution">
    <text evidence="1">The sequence shown here is derived from an EMBL/GenBank/DDBJ whole genome shotgun (WGS) entry which is preliminary data.</text>
</comment>
<dbReference type="EMBL" id="NBSK02000004">
    <property type="protein sequence ID" value="KAJ0214118.1"/>
    <property type="molecule type" value="Genomic_DNA"/>
</dbReference>